<accession>A0ABP8VDW1</accession>
<keyword evidence="1" id="KW-0732">Signal</keyword>
<dbReference type="InterPro" id="IPR003431">
    <property type="entry name" value="B-propeller_Phytase"/>
</dbReference>
<dbReference type="PROSITE" id="PS51318">
    <property type="entry name" value="TAT"/>
    <property type="match status" value="1"/>
</dbReference>
<protein>
    <submittedName>
        <fullName evidence="3">Phytase</fullName>
    </submittedName>
</protein>
<proteinExistence type="predicted"/>
<dbReference type="EMBL" id="BAABIL010000690">
    <property type="protein sequence ID" value="GAA4660384.1"/>
    <property type="molecule type" value="Genomic_DNA"/>
</dbReference>
<dbReference type="PROSITE" id="PS51662">
    <property type="entry name" value="BP_PHYTASE"/>
    <property type="match status" value="1"/>
</dbReference>
<dbReference type="Gene3D" id="2.120.10.30">
    <property type="entry name" value="TolB, C-terminal domain"/>
    <property type="match status" value="1"/>
</dbReference>
<dbReference type="RefSeq" id="WP_345713990.1">
    <property type="nucleotide sequence ID" value="NZ_BAABIL010000690.1"/>
</dbReference>
<evidence type="ECO:0000313" key="3">
    <source>
        <dbReference type="EMBL" id="GAA4660384.1"/>
    </source>
</evidence>
<keyword evidence="4" id="KW-1185">Reference proteome</keyword>
<name>A0ABP8VDW1_9ACTN</name>
<reference evidence="4" key="1">
    <citation type="journal article" date="2019" name="Int. J. Syst. Evol. Microbiol.">
        <title>The Global Catalogue of Microorganisms (GCM) 10K type strain sequencing project: providing services to taxonomists for standard genome sequencing and annotation.</title>
        <authorList>
            <consortium name="The Broad Institute Genomics Platform"/>
            <consortium name="The Broad Institute Genome Sequencing Center for Infectious Disease"/>
            <person name="Wu L."/>
            <person name="Ma J."/>
        </authorList>
    </citation>
    <scope>NUCLEOTIDE SEQUENCE [LARGE SCALE GENOMIC DNA]</scope>
    <source>
        <strain evidence="4">JCM 18126</strain>
    </source>
</reference>
<evidence type="ECO:0000256" key="1">
    <source>
        <dbReference type="SAM" id="SignalP"/>
    </source>
</evidence>
<dbReference type="InterPro" id="IPR006311">
    <property type="entry name" value="TAT_signal"/>
</dbReference>
<dbReference type="SUPFAM" id="SSF50956">
    <property type="entry name" value="Thermostable phytase (3-phytase)"/>
    <property type="match status" value="1"/>
</dbReference>
<evidence type="ECO:0000313" key="4">
    <source>
        <dbReference type="Proteomes" id="UP001501195"/>
    </source>
</evidence>
<feature type="signal peptide" evidence="1">
    <location>
        <begin position="1"/>
        <end position="32"/>
    </location>
</feature>
<feature type="chain" id="PRO_5045081603" evidence="1">
    <location>
        <begin position="33"/>
        <end position="458"/>
    </location>
</feature>
<comment type="caution">
    <text evidence="3">The sequence shown here is derived from an EMBL/GenBank/DDBJ whole genome shotgun (WGS) entry which is preliminary data.</text>
</comment>
<gene>
    <name evidence="3" type="ORF">GCM10023225_33740</name>
</gene>
<evidence type="ECO:0000259" key="2">
    <source>
        <dbReference type="PROSITE" id="PS51662"/>
    </source>
</evidence>
<dbReference type="Pfam" id="PF02333">
    <property type="entry name" value="Phytase"/>
    <property type="match status" value="2"/>
</dbReference>
<feature type="domain" description="BPP" evidence="2">
    <location>
        <begin position="41"/>
        <end position="453"/>
    </location>
</feature>
<dbReference type="Proteomes" id="UP001501195">
    <property type="component" value="Unassembled WGS sequence"/>
</dbReference>
<dbReference type="InterPro" id="IPR011042">
    <property type="entry name" value="6-blade_b-propeller_TolB-like"/>
</dbReference>
<organism evidence="3 4">
    <name type="scientific">Kineococcus glutinatus</name>
    <dbReference type="NCBI Taxonomy" id="1070872"/>
    <lineage>
        <taxon>Bacteria</taxon>
        <taxon>Bacillati</taxon>
        <taxon>Actinomycetota</taxon>
        <taxon>Actinomycetes</taxon>
        <taxon>Kineosporiales</taxon>
        <taxon>Kineosporiaceae</taxon>
        <taxon>Kineococcus</taxon>
    </lineage>
</organism>
<sequence length="458" mass="46081">MPALPSGRRSCGGATAAAGALALTLFAVPAAAAPPATTGPGEDTAPRWATATAAVETPPAFDDEAGGDADADDPALWISPTDGDRSLVLGTLKNGGLAAYGLDGRLLQHVAAPPAPAGASEAGRFNNVDVVQGARIGGRTLDLAVVSDRGRDRIRVYAIDPRGAAAGAAVLTDVTDPGAAPVFSASEAQVDEQATAYGLAAGLGADGGVQVLTTRRHSTDLAVLRLVAGPGGTIGYRQQDRIALPSAFELPDGTSWSPCEEPGEGPQAEGSTFDPATGAWYVAQEDVGIWRLVPGDGGTWTRTLVDRVRDYGVPAAWDEASESCVVTGTDPGEGGTRLTADAEGLTVAHAPDGTGYLLASSQGDSTFAVYELGSGRYAAGFAIADGPGSGGGAVDGVQHSDGATVTTRAVGSAYPYGLLVLHDGEDTGEAAADAGRTATGFKLVPLERVVRPLVLDAR</sequence>